<keyword evidence="4" id="KW-1185">Reference proteome</keyword>
<evidence type="ECO:0000256" key="1">
    <source>
        <dbReference type="SAM" id="Phobius"/>
    </source>
</evidence>
<dbReference type="NCBIfam" id="TIGR02742">
    <property type="entry name" value="TrbC_Ftype"/>
    <property type="match status" value="1"/>
</dbReference>
<dbReference type="Pfam" id="PF06412">
    <property type="entry name" value="TraD"/>
    <property type="match status" value="1"/>
</dbReference>
<keyword evidence="1" id="KW-1133">Transmembrane helix</keyword>
<dbReference type="InterPro" id="IPR019106">
    <property type="entry name" value="T4SS_TrbC"/>
</dbReference>
<name>A0A9Q0N9D2_9DIPT</name>
<dbReference type="Pfam" id="PF09673">
    <property type="entry name" value="TrbC_Ftype"/>
    <property type="match status" value="1"/>
</dbReference>
<feature type="domain" description="TraG N-terminal Proteobacteria" evidence="2">
    <location>
        <begin position="1977"/>
        <end position="2313"/>
    </location>
</feature>
<dbReference type="InterPro" id="IPR009444">
    <property type="entry name" value="Conjugal_tfr_TraD_a-type"/>
</dbReference>
<dbReference type="Pfam" id="PF07916">
    <property type="entry name" value="TraG_N"/>
    <property type="match status" value="1"/>
</dbReference>
<feature type="non-terminal residue" evidence="3">
    <location>
        <position position="1"/>
    </location>
</feature>
<evidence type="ECO:0000313" key="3">
    <source>
        <dbReference type="EMBL" id="KAJ6645049.1"/>
    </source>
</evidence>
<comment type="caution">
    <text evidence="3">The sequence shown here is derived from an EMBL/GenBank/DDBJ whole genome shotgun (WGS) entry which is preliminary data.</text>
</comment>
<dbReference type="Pfam" id="PF06122">
    <property type="entry name" value="TraH"/>
    <property type="match status" value="1"/>
</dbReference>
<dbReference type="InterPro" id="IPR009649">
    <property type="entry name" value="TraU"/>
</dbReference>
<sequence>MNNQISNQNTSLERKQDTRKKILLGGLIIKAGLDYLHPKDIHILYGMLLAIILPQITVAKDFGIYGTIFKVKEEGFLTMIQRKLKLVNIEQERQKMLEIARNKIEQPVTITNIKRTQKAQIFTYDPSYTLQEDIILPSGKILYVLGTKVNPLDHMSLDKKLIFIDGTDTMQIEWFKKQQSSGAIKDEDKLILISGRPLDLQQELGREVYFDQAGVLTTKFNIQQVPAIIEQEGNKFKIREMTILNFLGKSTIVGSSLRLIIVTILILPTSILANITCKGRFVNPITDICWSCIMPISIGITIGFWEPVRLIDVTRTPYCMVNLGGVLLGSDTKRISSFNRSYDGRHVHDSFYHIHYYIYPLIYWLELITDFMCLEQSSFDVAYMSEFDVTWNDEKLQSLLNPESYLFANPIAQAACSLDCASSTARMPLDSMFWCAGCLGNMYPFSGANADHVGGVQNSSLLATRIIAKMHRIGLAKETSTSENTKLTGGGKLCRKSRALKIKKSQYKLQMLNPKSTSSEIGCWPLGLSDMMYSAFKEYPDSGQDWGNTIILANSLSKAMSNLDSDAVSFTETELLQKLKDLRPTNEQLNWSKDVKKAGQIITKNAILQKLGELNVYQNGQELGDNKFVYPKAIVKVFVSNSMPKNLLCQYHKQVTQYGGTLVFKGLPGGSFKTLAKLVMAIAENGEVGSMQIDDEAFDYFAISAVPVILLIKEEDCLSNQSCTVTYDKLTGSVSVKLALEKFAQNGDLSEEAKRYQEPTAKTNVNKIDPLFEENIDNYQGWQQEIEKLREEAINGASNNQGFSDMSNINTKSEVEHLSNIPASELEHRGRQERAAKVWLNEFFIDYSKPGNQQHRQDAEFISNSTGKLMTNLLAKLKDLGVDCREEKGNQDIEPQYYLELHQEQARHDTVYDQVFCECLRNHYLCHDRLTLSCKTKGIQKGIMQQKVVNLGAMDLWNLGVFNGEDYEQQGTTYENAKLVLKIRLDARSIPVIKNWLADRERVPSDFIDNVKVSYHGGIVFMHLDSRKHGFTTYQLDYEVAKRYETEGSRFTSNYACSDTVKTCLSSGTRIIDGFEVTRDCWEYSYHKTCNYPSKNDCDVYKHCYLVALKECLLKDSMGNCVNQLKEFSCKRWVPITIETIKAKQKLQEKAGVAGIVCKGIPCIDGNCVDKSYYTNGEMMDAISKLYVVKQMNEAKDMNFQLFAGFHAHCSKKAVGYSNCCSLSMKGWGRNLGAQCSKDEQDLIDKRQKNLCVYVGKESRKNMGVTTIVKHHYCCFGNILNKVMQVEGRKQLGMSFGTAGNPDCRGLTLAEILRLDFEQMDLSEFIEDFKVKFFGKYQKPNIDDLTTRVKGSLPDIKQYDGNSFNKDNNKSGWTIMAALPTCYANSFFEQRYRGWIWFEEKAIVPKNKPAAMVNFLYPETVNLIDNPINLYGRRIKEEIEHQEMVEAVSLDDSNSQFFKTHKNTYQNQELVKKLNLPRVPTIVAVTNDSKINFELMRGAASISELEEAAIFACDNLISSNSYAGIEKLIKSVMPSGTMSNVTRSAIVQDQLAGHMVGGSVLLKSSPIEDLQLINFQAPSCKLGGLPCGAQLDLRAGALSFIKSAAMERFLKEIVQNVGGYAAIMAIKTICPQCENIMTYLEQMQRSINQFNINSCDMATQISNGIISRLNKGAELTRQSDLVMTKSGSDMADIRDKAKTDTGDPTKTNKELESLLGDNFNLVWKALSKKTSNKGDAASFKELLMSISGTIIGSRDSEGRRSIIHKKSLVNKELIEEFIGIRSGNVMLELYQCDELNLCLFPKKAKTKLSAKDTLYGSIDGMLVAMVKKIKANNGNFTEEEESLIALSSIPLTNKIQRELATNADNAYLTVRMAEFVESLCYDVITNYLTKLLQQTSEAVSELSYLQLADTLVFTSFEQEVNNTISFLVNARENAFRRYNISSQTKMRMLQEEKYFEMKFQEFISTNEVDGTMELNLTIHTYGYYDALYYVLNGLAMLRNSEFYPDLVNSLCVLTGCYYCMRMTYSSSNIIWRAYVLKVFGMIVLINALLLPKTEMIVKDHVSKKIGKIDNIPIAFALPVGILEEFGHVLTIGFEQVYAPIESLVNSASPIFSYYNYGMLFGARLKKELRQVRIKDPEFVENMRSFIKQCVVLPSMIGYQFTPKQLIDTPDIWKLVSSKAGTLTRLYIRDAENMRNVTCKDATNIFENYFRGEITRIISKNENTEFALARSSSDYEVPKTALTHVLEKNISALYGGNQKASDILRQQMMINSISDYSASNYAVARARTNQESSWLLSSDMASLYLPMLLVVINGGIAKYTSYLTLVASLQLWPSLNAIINMIMGLMLSFSSSSTILNHVDTIVTVAAGLQMVIPFLAFAIMQGGVSSLGHLAGSIIGGLQTTSGSIGAEVASGNKSIDNVSEGNSQSYMRSGYKTDYNMQYVEGGNSWQQADGSIMRSNPDGNMIYTSGQGITASIGSTKFNLEQTSQNHVNQGIQTSESLLKSDQRSLSDARNIAARIPIQIALLPRKTVPPRIIRTLPSPSESRAVAMPPIPAP</sequence>
<accession>A0A9Q0N9D2</accession>
<keyword evidence="1" id="KW-0812">Transmembrane</keyword>
<dbReference type="EMBL" id="WJQU01000001">
    <property type="protein sequence ID" value="KAJ6645049.1"/>
    <property type="molecule type" value="Genomic_DNA"/>
</dbReference>
<dbReference type="InterPro" id="IPR014113">
    <property type="entry name" value="T4SS_TrbC_subgr"/>
</dbReference>
<reference evidence="3" key="1">
    <citation type="submission" date="2022-07" db="EMBL/GenBank/DDBJ databases">
        <authorList>
            <person name="Trinca V."/>
            <person name="Uliana J.V.C."/>
            <person name="Torres T.T."/>
            <person name="Ward R.J."/>
            <person name="Monesi N."/>
        </authorList>
    </citation>
    <scope>NUCLEOTIDE SEQUENCE</scope>
    <source>
        <strain evidence="3">HSMRA1968</strain>
        <tissue evidence="3">Whole embryos</tissue>
    </source>
</reference>
<dbReference type="InterPro" id="IPR012931">
    <property type="entry name" value="TraG_N_Proteobacteria"/>
</dbReference>
<evidence type="ECO:0000259" key="2">
    <source>
        <dbReference type="Pfam" id="PF07916"/>
    </source>
</evidence>
<organism evidence="3 4">
    <name type="scientific">Pseudolycoriella hygida</name>
    <dbReference type="NCBI Taxonomy" id="35572"/>
    <lineage>
        <taxon>Eukaryota</taxon>
        <taxon>Metazoa</taxon>
        <taxon>Ecdysozoa</taxon>
        <taxon>Arthropoda</taxon>
        <taxon>Hexapoda</taxon>
        <taxon>Insecta</taxon>
        <taxon>Pterygota</taxon>
        <taxon>Neoptera</taxon>
        <taxon>Endopterygota</taxon>
        <taxon>Diptera</taxon>
        <taxon>Nematocera</taxon>
        <taxon>Sciaroidea</taxon>
        <taxon>Sciaridae</taxon>
        <taxon>Pseudolycoriella</taxon>
    </lineage>
</organism>
<dbReference type="Proteomes" id="UP001151699">
    <property type="component" value="Chromosome A"/>
</dbReference>
<gene>
    <name evidence="3" type="primary">traU</name>
    <name evidence="3" type="ORF">Bhyg_00250</name>
</gene>
<feature type="transmembrane region" description="Helical" evidence="1">
    <location>
        <begin position="2302"/>
        <end position="2324"/>
    </location>
</feature>
<feature type="transmembrane region" description="Helical" evidence="1">
    <location>
        <begin position="2360"/>
        <end position="2380"/>
    </location>
</feature>
<feature type="transmembrane region" description="Helical" evidence="1">
    <location>
        <begin position="2029"/>
        <end position="2050"/>
    </location>
</feature>
<evidence type="ECO:0000313" key="4">
    <source>
        <dbReference type="Proteomes" id="UP001151699"/>
    </source>
</evidence>
<keyword evidence="1" id="KW-0472">Membrane</keyword>
<protein>
    <submittedName>
        <fullName evidence="3">Protein TraU</fullName>
    </submittedName>
</protein>
<feature type="transmembrane region" description="Helical" evidence="1">
    <location>
        <begin position="2330"/>
        <end position="2348"/>
    </location>
</feature>
<proteinExistence type="predicted"/>
<dbReference type="InterPro" id="IPR010927">
    <property type="entry name" value="T4SS_TraH"/>
</dbReference>
<dbReference type="InterPro" id="IPR014121">
    <property type="entry name" value="TraN_Ftype"/>
</dbReference>
<dbReference type="OrthoDB" id="10233996at2759"/>
<dbReference type="Pfam" id="PF06986">
    <property type="entry name" value="F_T4SS_TraN"/>
    <property type="match status" value="1"/>
</dbReference>
<dbReference type="Pfam" id="PF06834">
    <property type="entry name" value="TraU"/>
    <property type="match status" value="1"/>
</dbReference>